<organism evidence="1 2">
    <name type="scientific">Vermiconidia calcicola</name>
    <dbReference type="NCBI Taxonomy" id="1690605"/>
    <lineage>
        <taxon>Eukaryota</taxon>
        <taxon>Fungi</taxon>
        <taxon>Dikarya</taxon>
        <taxon>Ascomycota</taxon>
        <taxon>Pezizomycotina</taxon>
        <taxon>Dothideomycetes</taxon>
        <taxon>Dothideomycetidae</taxon>
        <taxon>Mycosphaerellales</taxon>
        <taxon>Extremaceae</taxon>
        <taxon>Vermiconidia</taxon>
    </lineage>
</organism>
<keyword evidence="2" id="KW-1185">Reference proteome</keyword>
<dbReference type="EMBL" id="JAUTXU010000023">
    <property type="protein sequence ID" value="KAK3720055.1"/>
    <property type="molecule type" value="Genomic_DNA"/>
</dbReference>
<reference evidence="1" key="1">
    <citation type="submission" date="2023-07" db="EMBL/GenBank/DDBJ databases">
        <title>Black Yeasts Isolated from many extreme environments.</title>
        <authorList>
            <person name="Coleine C."/>
            <person name="Stajich J.E."/>
            <person name="Selbmann L."/>
        </authorList>
    </citation>
    <scope>NUCLEOTIDE SEQUENCE</scope>
    <source>
        <strain evidence="1">CCFEE 5714</strain>
    </source>
</reference>
<evidence type="ECO:0000313" key="1">
    <source>
        <dbReference type="EMBL" id="KAK3720055.1"/>
    </source>
</evidence>
<gene>
    <name evidence="1" type="ORF">LTR37_003878</name>
</gene>
<name>A0ACC3NNR0_9PEZI</name>
<accession>A0ACC3NNR0</accession>
<proteinExistence type="predicted"/>
<comment type="caution">
    <text evidence="1">The sequence shown here is derived from an EMBL/GenBank/DDBJ whole genome shotgun (WGS) entry which is preliminary data.</text>
</comment>
<dbReference type="Proteomes" id="UP001281147">
    <property type="component" value="Unassembled WGS sequence"/>
</dbReference>
<evidence type="ECO:0000313" key="2">
    <source>
        <dbReference type="Proteomes" id="UP001281147"/>
    </source>
</evidence>
<sequence>MPNFSTTTRHDIVVNSIIMMGTMQKYFDEISDYELIERKLEKLCSFGQETTDFCHLLQPILRRFVSSFGNPISEDTIDFWQRIFTEHSNMSGADSVSGWITAFFFWKVDGSRQALPLHRPLTGEEREIPGIHVIHLAPGFGEKSFSNEDCRLVIDGQVYPQLDLDNGIMAGFCKVPVKIDDNGDEIEAEMIAGSVGISCTSSGQATADGGKGLDTMQPQSGWWIYEKVGAK</sequence>
<protein>
    <submittedName>
        <fullName evidence="1">Uncharacterized protein</fullName>
    </submittedName>
</protein>